<name>A0AA88T877_CHASR</name>
<keyword evidence="3" id="KW-1185">Reference proteome</keyword>
<organism evidence="2 3">
    <name type="scientific">Channa striata</name>
    <name type="common">Snakehead murrel</name>
    <name type="synonym">Ophicephalus striatus</name>
    <dbReference type="NCBI Taxonomy" id="64152"/>
    <lineage>
        <taxon>Eukaryota</taxon>
        <taxon>Metazoa</taxon>
        <taxon>Chordata</taxon>
        <taxon>Craniata</taxon>
        <taxon>Vertebrata</taxon>
        <taxon>Euteleostomi</taxon>
        <taxon>Actinopterygii</taxon>
        <taxon>Neopterygii</taxon>
        <taxon>Teleostei</taxon>
        <taxon>Neoteleostei</taxon>
        <taxon>Acanthomorphata</taxon>
        <taxon>Anabantaria</taxon>
        <taxon>Anabantiformes</taxon>
        <taxon>Channoidei</taxon>
        <taxon>Channidae</taxon>
        <taxon>Channa</taxon>
    </lineage>
</organism>
<dbReference type="InterPro" id="IPR029071">
    <property type="entry name" value="Ubiquitin-like_domsf"/>
</dbReference>
<proteinExistence type="predicted"/>
<dbReference type="Gene3D" id="3.10.20.90">
    <property type="entry name" value="Phosphatidylinositol 3-kinase Catalytic Subunit, Chain A, domain 1"/>
    <property type="match status" value="1"/>
</dbReference>
<dbReference type="SUPFAM" id="SSF54236">
    <property type="entry name" value="Ubiquitin-like"/>
    <property type="match status" value="1"/>
</dbReference>
<accession>A0AA88T877</accession>
<evidence type="ECO:0000259" key="1">
    <source>
        <dbReference type="PROSITE" id="PS50053"/>
    </source>
</evidence>
<dbReference type="AlphaFoldDB" id="A0AA88T877"/>
<comment type="caution">
    <text evidence="2">The sequence shown here is derived from an EMBL/GenBank/DDBJ whole genome shotgun (WGS) entry which is preliminary data.</text>
</comment>
<dbReference type="Pfam" id="PF00240">
    <property type="entry name" value="ubiquitin"/>
    <property type="match status" value="1"/>
</dbReference>
<sequence>MSVAVILPTGEATRIPTSSGMTVQQLRDEVVDKTRGISGFKCVRADDVRLTLKGSPLDNSSPLSKFRIRNSSVIHLVLRVHGG</sequence>
<gene>
    <name evidence="2" type="ORF">Q5P01_002577</name>
</gene>
<protein>
    <recommendedName>
        <fullName evidence="1">Ubiquitin-like domain-containing protein</fullName>
    </recommendedName>
</protein>
<feature type="domain" description="Ubiquitin-like" evidence="1">
    <location>
        <begin position="1"/>
        <end position="83"/>
    </location>
</feature>
<dbReference type="Proteomes" id="UP001187415">
    <property type="component" value="Unassembled WGS sequence"/>
</dbReference>
<reference evidence="2" key="1">
    <citation type="submission" date="2023-07" db="EMBL/GenBank/DDBJ databases">
        <title>Chromosome-level Genome Assembly of Striped Snakehead (Channa striata).</title>
        <authorList>
            <person name="Liu H."/>
        </authorList>
    </citation>
    <scope>NUCLEOTIDE SEQUENCE</scope>
    <source>
        <strain evidence="2">Gz</strain>
        <tissue evidence="2">Muscle</tissue>
    </source>
</reference>
<evidence type="ECO:0000313" key="3">
    <source>
        <dbReference type="Proteomes" id="UP001187415"/>
    </source>
</evidence>
<dbReference type="EMBL" id="JAUPFM010000001">
    <property type="protein sequence ID" value="KAK2863044.1"/>
    <property type="molecule type" value="Genomic_DNA"/>
</dbReference>
<dbReference type="InterPro" id="IPR000626">
    <property type="entry name" value="Ubiquitin-like_dom"/>
</dbReference>
<dbReference type="PROSITE" id="PS50053">
    <property type="entry name" value="UBIQUITIN_2"/>
    <property type="match status" value="1"/>
</dbReference>
<evidence type="ECO:0000313" key="2">
    <source>
        <dbReference type="EMBL" id="KAK2863044.1"/>
    </source>
</evidence>